<dbReference type="SUPFAM" id="SSF52922">
    <property type="entry name" value="TK C-terminal domain-like"/>
    <property type="match status" value="1"/>
</dbReference>
<accession>A0ABV4YU83</accession>
<dbReference type="GO" id="GO:0016491">
    <property type="term" value="F:oxidoreductase activity"/>
    <property type="evidence" value="ECO:0007669"/>
    <property type="project" value="UniProtKB-KW"/>
</dbReference>
<evidence type="ECO:0000313" key="5">
    <source>
        <dbReference type="EMBL" id="MFB3168375.1"/>
    </source>
</evidence>
<sequence>MRKITYAKAISEAIAEEMERDESVFLMGEDVANGTFMNSPELQKYVPDRVIDSPLAENLIATFGIGAAMSGMRPVLDFMFADLMTLAFEPIVNVAAKERYMSGGNTKIPVVFKAGHGVGLQIGSVHSQSVESWFMNVPGLKIVVPSTPYDVKGLLKTAIRDDDPVVFLEARMAYYRVKGEVPEEEYTIPFGQARVAREGTDVTIVAWQKTYHDSMAAAEELLIEEGISVEIIDPRTLVPLDKSTIIDSIKKTGRAIIAHEAPKRGGAGGEISAIISEEAAHYLKAPIIRVAGANVPIPFGVTELELVPDKEDIKKAVIEIMKKDIKSHLRTI</sequence>
<protein>
    <submittedName>
        <fullName evidence="5">Alpha-ketoacid dehydrogenase subunit beta</fullName>
        <ecNumber evidence="5">1.2.4.-</ecNumber>
    </submittedName>
</protein>
<evidence type="ECO:0000313" key="6">
    <source>
        <dbReference type="Proteomes" id="UP001241748"/>
    </source>
</evidence>
<dbReference type="EMBL" id="JAROBZ020000001">
    <property type="protein sequence ID" value="MFB3168375.1"/>
    <property type="molecule type" value="Genomic_DNA"/>
</dbReference>
<dbReference type="RefSeq" id="WP_306073056.1">
    <property type="nucleotide sequence ID" value="NZ_JAROBZ020000001.1"/>
</dbReference>
<evidence type="ECO:0000259" key="4">
    <source>
        <dbReference type="SMART" id="SM00861"/>
    </source>
</evidence>
<keyword evidence="2 5" id="KW-0560">Oxidoreductase</keyword>
<dbReference type="InterPro" id="IPR029061">
    <property type="entry name" value="THDP-binding"/>
</dbReference>
<dbReference type="PANTHER" id="PTHR43257">
    <property type="entry name" value="PYRUVATE DEHYDROGENASE E1 COMPONENT BETA SUBUNIT"/>
    <property type="match status" value="1"/>
</dbReference>
<feature type="domain" description="Transketolase-like pyrimidine-binding" evidence="4">
    <location>
        <begin position="4"/>
        <end position="177"/>
    </location>
</feature>
<reference evidence="5 6" key="1">
    <citation type="submission" date="2024-05" db="EMBL/GenBank/DDBJ databases">
        <authorList>
            <person name="Venkateswaran K."/>
        </authorList>
    </citation>
    <scope>NUCLEOTIDE SEQUENCE [LARGE SCALE GENOMIC DNA]</scope>
    <source>
        <strain evidence="5 6">179-C4-2-HS</strain>
    </source>
</reference>
<evidence type="ECO:0000256" key="1">
    <source>
        <dbReference type="ARBA" id="ARBA00001964"/>
    </source>
</evidence>
<dbReference type="Gene3D" id="3.40.50.920">
    <property type="match status" value="1"/>
</dbReference>
<dbReference type="SUPFAM" id="SSF52518">
    <property type="entry name" value="Thiamin diphosphate-binding fold (THDP-binding)"/>
    <property type="match status" value="1"/>
</dbReference>
<dbReference type="CDD" id="cd07036">
    <property type="entry name" value="TPP_PYR_E1-PDHc-beta_like"/>
    <property type="match status" value="1"/>
</dbReference>
<comment type="caution">
    <text evidence="5">The sequence shown here is derived from an EMBL/GenBank/DDBJ whole genome shotgun (WGS) entry which is preliminary data.</text>
</comment>
<dbReference type="EC" id="1.2.4.-" evidence="5"/>
<dbReference type="InterPro" id="IPR009014">
    <property type="entry name" value="Transketo_C/PFOR_II"/>
</dbReference>
<dbReference type="InterPro" id="IPR033248">
    <property type="entry name" value="Transketolase_C"/>
</dbReference>
<keyword evidence="3" id="KW-0786">Thiamine pyrophosphate</keyword>
<dbReference type="PANTHER" id="PTHR43257:SF2">
    <property type="entry name" value="PYRUVATE DEHYDROGENASE E1 COMPONENT SUBUNIT BETA"/>
    <property type="match status" value="1"/>
</dbReference>
<dbReference type="SMART" id="SM00861">
    <property type="entry name" value="Transket_pyr"/>
    <property type="match status" value="1"/>
</dbReference>
<keyword evidence="6" id="KW-1185">Reference proteome</keyword>
<dbReference type="Proteomes" id="UP001241748">
    <property type="component" value="Unassembled WGS sequence"/>
</dbReference>
<comment type="cofactor">
    <cofactor evidence="1">
        <name>thiamine diphosphate</name>
        <dbReference type="ChEBI" id="CHEBI:58937"/>
    </cofactor>
</comment>
<evidence type="ECO:0000256" key="3">
    <source>
        <dbReference type="ARBA" id="ARBA00023052"/>
    </source>
</evidence>
<proteinExistence type="predicted"/>
<dbReference type="Gene3D" id="3.40.50.970">
    <property type="match status" value="1"/>
</dbReference>
<gene>
    <name evidence="5" type="ORF">P5G62_014750</name>
</gene>
<organism evidence="5 6">
    <name type="scientific">Neobacillus driksii</name>
    <dbReference type="NCBI Taxonomy" id="3035913"/>
    <lineage>
        <taxon>Bacteria</taxon>
        <taxon>Bacillati</taxon>
        <taxon>Bacillota</taxon>
        <taxon>Bacilli</taxon>
        <taxon>Bacillales</taxon>
        <taxon>Bacillaceae</taxon>
        <taxon>Neobacillus</taxon>
    </lineage>
</organism>
<dbReference type="Pfam" id="PF02780">
    <property type="entry name" value="Transketolase_C"/>
    <property type="match status" value="1"/>
</dbReference>
<name>A0ABV4YU83_9BACI</name>
<dbReference type="NCBIfam" id="NF006667">
    <property type="entry name" value="PRK09212.1"/>
    <property type="match status" value="1"/>
</dbReference>
<evidence type="ECO:0000256" key="2">
    <source>
        <dbReference type="ARBA" id="ARBA00023002"/>
    </source>
</evidence>
<dbReference type="Pfam" id="PF02779">
    <property type="entry name" value="Transket_pyr"/>
    <property type="match status" value="1"/>
</dbReference>
<dbReference type="InterPro" id="IPR005475">
    <property type="entry name" value="Transketolase-like_Pyr-bd"/>
</dbReference>